<name>A0A1G2NEB5_9BACT</name>
<proteinExistence type="predicted"/>
<sequence length="181" mass="21404">MLNKIDFENIVRDFLFTYRKFLFYAYLHKRVNHDAYEANRITWDTLLISLESDALLGLAKILYDREKSLGRPFNDGSGKTFNNEEFNNEELNEIRKKILNLRHDYLAHQNLSKMRNMDSLLKENRLTGTDGVKMIDALKSRFIQYEKNLKLDVNVQKLFTESQNNALNDLDSWLKSFKTAL</sequence>
<evidence type="ECO:0000313" key="2">
    <source>
        <dbReference type="Proteomes" id="UP000177797"/>
    </source>
</evidence>
<evidence type="ECO:0008006" key="3">
    <source>
        <dbReference type="Google" id="ProtNLM"/>
    </source>
</evidence>
<gene>
    <name evidence="1" type="ORF">A2938_01105</name>
</gene>
<dbReference type="Proteomes" id="UP000177797">
    <property type="component" value="Unassembled WGS sequence"/>
</dbReference>
<protein>
    <recommendedName>
        <fullName evidence="3">HEPN AbiU2-like domain-containing protein</fullName>
    </recommendedName>
</protein>
<organism evidence="1 2">
    <name type="scientific">Candidatus Taylorbacteria bacterium RIFCSPLOWO2_01_FULL_48_100</name>
    <dbReference type="NCBI Taxonomy" id="1802322"/>
    <lineage>
        <taxon>Bacteria</taxon>
        <taxon>Candidatus Tayloriibacteriota</taxon>
    </lineage>
</organism>
<reference evidence="1 2" key="1">
    <citation type="journal article" date="2016" name="Nat. Commun.">
        <title>Thousands of microbial genomes shed light on interconnected biogeochemical processes in an aquifer system.</title>
        <authorList>
            <person name="Anantharaman K."/>
            <person name="Brown C.T."/>
            <person name="Hug L.A."/>
            <person name="Sharon I."/>
            <person name="Castelle C.J."/>
            <person name="Probst A.J."/>
            <person name="Thomas B.C."/>
            <person name="Singh A."/>
            <person name="Wilkins M.J."/>
            <person name="Karaoz U."/>
            <person name="Brodie E.L."/>
            <person name="Williams K.H."/>
            <person name="Hubbard S.S."/>
            <person name="Banfield J.F."/>
        </authorList>
    </citation>
    <scope>NUCLEOTIDE SEQUENCE [LARGE SCALE GENOMIC DNA]</scope>
</reference>
<accession>A0A1G2NEB5</accession>
<comment type="caution">
    <text evidence="1">The sequence shown here is derived from an EMBL/GenBank/DDBJ whole genome shotgun (WGS) entry which is preliminary data.</text>
</comment>
<dbReference type="EMBL" id="MHSA01000012">
    <property type="protein sequence ID" value="OHA34428.1"/>
    <property type="molecule type" value="Genomic_DNA"/>
</dbReference>
<evidence type="ECO:0000313" key="1">
    <source>
        <dbReference type="EMBL" id="OHA34428.1"/>
    </source>
</evidence>
<dbReference type="AlphaFoldDB" id="A0A1G2NEB5"/>